<evidence type="ECO:0000313" key="2">
    <source>
        <dbReference type="Proteomes" id="UP000299102"/>
    </source>
</evidence>
<reference evidence="1 2" key="1">
    <citation type="journal article" date="2019" name="Commun. Biol.">
        <title>The bagworm genome reveals a unique fibroin gene that provides high tensile strength.</title>
        <authorList>
            <person name="Kono N."/>
            <person name="Nakamura H."/>
            <person name="Ohtoshi R."/>
            <person name="Tomita M."/>
            <person name="Numata K."/>
            <person name="Arakawa K."/>
        </authorList>
    </citation>
    <scope>NUCLEOTIDE SEQUENCE [LARGE SCALE GENOMIC DNA]</scope>
</reference>
<protein>
    <submittedName>
        <fullName evidence="1">Uncharacterized protein</fullName>
    </submittedName>
</protein>
<comment type="caution">
    <text evidence="1">The sequence shown here is derived from an EMBL/GenBank/DDBJ whole genome shotgun (WGS) entry which is preliminary data.</text>
</comment>
<proteinExistence type="predicted"/>
<accession>A0A4C1V0W3</accession>
<keyword evidence="2" id="KW-1185">Reference proteome</keyword>
<name>A0A4C1V0W3_EUMVA</name>
<evidence type="ECO:0000313" key="1">
    <source>
        <dbReference type="EMBL" id="GBP32139.1"/>
    </source>
</evidence>
<organism evidence="1 2">
    <name type="scientific">Eumeta variegata</name>
    <name type="common">Bagworm moth</name>
    <name type="synonym">Eumeta japonica</name>
    <dbReference type="NCBI Taxonomy" id="151549"/>
    <lineage>
        <taxon>Eukaryota</taxon>
        <taxon>Metazoa</taxon>
        <taxon>Ecdysozoa</taxon>
        <taxon>Arthropoda</taxon>
        <taxon>Hexapoda</taxon>
        <taxon>Insecta</taxon>
        <taxon>Pterygota</taxon>
        <taxon>Neoptera</taxon>
        <taxon>Endopterygota</taxon>
        <taxon>Lepidoptera</taxon>
        <taxon>Glossata</taxon>
        <taxon>Ditrysia</taxon>
        <taxon>Tineoidea</taxon>
        <taxon>Psychidae</taxon>
        <taxon>Oiketicinae</taxon>
        <taxon>Eumeta</taxon>
    </lineage>
</organism>
<sequence length="153" mass="16628">MEGDHYEMSTGIGFGTITCCWTTYSTATFAGCRLAARDGAGVKQEKRRHLLVFSSQKSSTKTSKRRLQCASVFELQGVSVTAVALGVGIYTTLSFGAHAREIEKRAAKCFRKRFSYGAELAAESTETHPDPYNHGIHILKHARAARDGRGPAG</sequence>
<dbReference type="AlphaFoldDB" id="A0A4C1V0W3"/>
<dbReference type="EMBL" id="BGZK01000255">
    <property type="protein sequence ID" value="GBP32139.1"/>
    <property type="molecule type" value="Genomic_DNA"/>
</dbReference>
<gene>
    <name evidence="1" type="ORF">EVAR_80906_1</name>
</gene>
<dbReference type="Proteomes" id="UP000299102">
    <property type="component" value="Unassembled WGS sequence"/>
</dbReference>